<dbReference type="InterPro" id="IPR029069">
    <property type="entry name" value="HotDog_dom_sf"/>
</dbReference>
<gene>
    <name evidence="3" type="ORF">LCGC14_1208920</name>
</gene>
<reference evidence="3" key="1">
    <citation type="journal article" date="2015" name="Nature">
        <title>Complex archaea that bridge the gap between prokaryotes and eukaryotes.</title>
        <authorList>
            <person name="Spang A."/>
            <person name="Saw J.H."/>
            <person name="Jorgensen S.L."/>
            <person name="Zaremba-Niedzwiedzka K."/>
            <person name="Martijn J."/>
            <person name="Lind A.E."/>
            <person name="van Eijk R."/>
            <person name="Schleper C."/>
            <person name="Guy L."/>
            <person name="Ettema T.J."/>
        </authorList>
    </citation>
    <scope>NUCLEOTIDE SEQUENCE</scope>
</reference>
<dbReference type="Pfam" id="PF01575">
    <property type="entry name" value="MaoC_dehydratas"/>
    <property type="match status" value="1"/>
</dbReference>
<sequence>MSKIDLNSIGQTREGSFQYDWKKSALYNLGIGAQAEDLSFVYERVKDGMKVFPSFATIVAGSGLLFPKGTDFVRLLHGEQLIRLYVPFKPSGTINTKGVIEHIYDKGKAAVIYTKVSGHSSEGEHIFDTMSGFFVVGSGGFGGDPGPKAEPLNPPEGVEPDFSISYQTSKNQAAFYRLNGDSNPLHIDPNFAKMAGQPKPILHGLCTYGIATRAIVYGLCDGDVSRFKEFNARFKGVVFPGETLITEGWKDNGRYIIQVKTDKGSVVLGNAYAIVE</sequence>
<dbReference type="PANTHER" id="PTHR13078">
    <property type="entry name" value="PEROXISOMAL MULTIFUNCTIONAL ENZYME TYPE 2-RELATED"/>
    <property type="match status" value="1"/>
</dbReference>
<evidence type="ECO:0000313" key="3">
    <source>
        <dbReference type="EMBL" id="KKM93386.1"/>
    </source>
</evidence>
<dbReference type="Gene3D" id="3.10.129.10">
    <property type="entry name" value="Hotdog Thioesterase"/>
    <property type="match status" value="1"/>
</dbReference>
<organism evidence="3">
    <name type="scientific">marine sediment metagenome</name>
    <dbReference type="NCBI Taxonomy" id="412755"/>
    <lineage>
        <taxon>unclassified sequences</taxon>
        <taxon>metagenomes</taxon>
        <taxon>ecological metagenomes</taxon>
    </lineage>
</organism>
<proteinExistence type="predicted"/>
<evidence type="ECO:0000259" key="2">
    <source>
        <dbReference type="Pfam" id="PF22622"/>
    </source>
</evidence>
<dbReference type="Pfam" id="PF22622">
    <property type="entry name" value="MFE-2_hydrat-2_N"/>
    <property type="match status" value="1"/>
</dbReference>
<feature type="domain" description="MaoC-like" evidence="1">
    <location>
        <begin position="157"/>
        <end position="260"/>
    </location>
</feature>
<dbReference type="EMBL" id="LAZR01006270">
    <property type="protein sequence ID" value="KKM93386.1"/>
    <property type="molecule type" value="Genomic_DNA"/>
</dbReference>
<dbReference type="CDD" id="cd03448">
    <property type="entry name" value="HDE_HSD"/>
    <property type="match status" value="1"/>
</dbReference>
<dbReference type="InterPro" id="IPR002539">
    <property type="entry name" value="MaoC-like_dom"/>
</dbReference>
<dbReference type="AlphaFoldDB" id="A0A0F9M226"/>
<dbReference type="GO" id="GO:0006635">
    <property type="term" value="P:fatty acid beta-oxidation"/>
    <property type="evidence" value="ECO:0007669"/>
    <property type="project" value="TreeGrafter"/>
</dbReference>
<feature type="domain" description="Peroxisomal multifunctional enzyme type 2-like N-terminal" evidence="2">
    <location>
        <begin position="17"/>
        <end position="137"/>
    </location>
</feature>
<comment type="caution">
    <text evidence="3">The sequence shown here is derived from an EMBL/GenBank/DDBJ whole genome shotgun (WGS) entry which is preliminary data.</text>
</comment>
<dbReference type="SUPFAM" id="SSF54637">
    <property type="entry name" value="Thioesterase/thiol ester dehydrase-isomerase"/>
    <property type="match status" value="2"/>
</dbReference>
<protein>
    <submittedName>
        <fullName evidence="3">Uncharacterized protein</fullName>
    </submittedName>
</protein>
<dbReference type="PANTHER" id="PTHR13078:SF56">
    <property type="entry name" value="PEROXISOMAL MULTIFUNCTIONAL ENZYME TYPE 2"/>
    <property type="match status" value="1"/>
</dbReference>
<dbReference type="GO" id="GO:0044594">
    <property type="term" value="F:17-beta-hydroxysteroid dehydrogenase (NAD+) activity"/>
    <property type="evidence" value="ECO:0007669"/>
    <property type="project" value="TreeGrafter"/>
</dbReference>
<accession>A0A0F9M226</accession>
<dbReference type="InterPro" id="IPR054357">
    <property type="entry name" value="MFE-2_N"/>
</dbReference>
<name>A0A0F9M226_9ZZZZ</name>
<dbReference type="GO" id="GO:0003857">
    <property type="term" value="F:(3S)-3-hydroxyacyl-CoA dehydrogenase (NAD+) activity"/>
    <property type="evidence" value="ECO:0007669"/>
    <property type="project" value="TreeGrafter"/>
</dbReference>
<evidence type="ECO:0000259" key="1">
    <source>
        <dbReference type="Pfam" id="PF01575"/>
    </source>
</evidence>
<dbReference type="GO" id="GO:0004300">
    <property type="term" value="F:enoyl-CoA hydratase activity"/>
    <property type="evidence" value="ECO:0007669"/>
    <property type="project" value="TreeGrafter"/>
</dbReference>